<feature type="compositionally biased region" description="Pro residues" evidence="1">
    <location>
        <begin position="98"/>
        <end position="114"/>
    </location>
</feature>
<sequence>MSSITHHHHHHHHHHLVPYIVSFLFASSPSLSDLKRAHAVLVVSGAALRKPTARRLVALYCLRSPASAAAPLVASHLRSPDPSPPIWPSNPSCADPAPATPSPSSAAPPTPPAAAPAAARFRSSSPPPSSAIRSITASSSTASH</sequence>
<feature type="compositionally biased region" description="Low complexity" evidence="1">
    <location>
        <begin position="115"/>
        <end position="144"/>
    </location>
</feature>
<evidence type="ECO:0000313" key="2">
    <source>
        <dbReference type="EMBL" id="CAD1835288.1"/>
    </source>
</evidence>
<dbReference type="AlphaFoldDB" id="A0A6V7PX67"/>
<organism evidence="2">
    <name type="scientific">Ananas comosus var. bracteatus</name>
    <name type="common">red pineapple</name>
    <dbReference type="NCBI Taxonomy" id="296719"/>
    <lineage>
        <taxon>Eukaryota</taxon>
        <taxon>Viridiplantae</taxon>
        <taxon>Streptophyta</taxon>
        <taxon>Embryophyta</taxon>
        <taxon>Tracheophyta</taxon>
        <taxon>Spermatophyta</taxon>
        <taxon>Magnoliopsida</taxon>
        <taxon>Liliopsida</taxon>
        <taxon>Poales</taxon>
        <taxon>Bromeliaceae</taxon>
        <taxon>Bromelioideae</taxon>
        <taxon>Ananas</taxon>
    </lineage>
</organism>
<evidence type="ECO:0000256" key="1">
    <source>
        <dbReference type="SAM" id="MobiDB-lite"/>
    </source>
</evidence>
<proteinExistence type="predicted"/>
<dbReference type="EMBL" id="LR862153">
    <property type="protein sequence ID" value="CAD1835288.1"/>
    <property type="molecule type" value="Genomic_DNA"/>
</dbReference>
<reference evidence="2" key="1">
    <citation type="submission" date="2020-07" db="EMBL/GenBank/DDBJ databases">
        <authorList>
            <person name="Lin J."/>
        </authorList>
    </citation>
    <scope>NUCLEOTIDE SEQUENCE</scope>
</reference>
<feature type="region of interest" description="Disordered" evidence="1">
    <location>
        <begin position="75"/>
        <end position="144"/>
    </location>
</feature>
<name>A0A6V7PX67_ANACO</name>
<accession>A0A6V7PX67</accession>
<gene>
    <name evidence="2" type="ORF">CB5_LOCUS18499</name>
</gene>
<protein>
    <submittedName>
        <fullName evidence="2">Uncharacterized protein</fullName>
    </submittedName>
</protein>